<dbReference type="Proteomes" id="UP000249340">
    <property type="component" value="Chromosome"/>
</dbReference>
<dbReference type="Pfam" id="PF11774">
    <property type="entry name" value="Lsr2"/>
    <property type="match status" value="1"/>
</dbReference>
<dbReference type="InterPro" id="IPR024412">
    <property type="entry name" value="Lsr2_dim_dom"/>
</dbReference>
<evidence type="ECO:0000313" key="5">
    <source>
        <dbReference type="EMBL" id="AXI79259.1"/>
    </source>
</evidence>
<feature type="domain" description="Lsr2 DNA-binding" evidence="4">
    <location>
        <begin position="236"/>
        <end position="275"/>
    </location>
</feature>
<dbReference type="InterPro" id="IPR036625">
    <property type="entry name" value="E3-bd_dom_sf"/>
</dbReference>
<evidence type="ECO:0000256" key="1">
    <source>
        <dbReference type="ARBA" id="ARBA00023125"/>
    </source>
</evidence>
<dbReference type="InterPro" id="IPR055370">
    <property type="entry name" value="Lsr2_DNA-bd"/>
</dbReference>
<evidence type="ECO:0000259" key="3">
    <source>
        <dbReference type="Pfam" id="PF11774"/>
    </source>
</evidence>
<protein>
    <submittedName>
        <fullName evidence="5">Lsr2 family protein</fullName>
    </submittedName>
</protein>
<keyword evidence="6" id="KW-1185">Reference proteome</keyword>
<organism evidence="5 6">
    <name type="scientific">Peterkaempfera bronchialis</name>
    <dbReference type="NCBI Taxonomy" id="2126346"/>
    <lineage>
        <taxon>Bacteria</taxon>
        <taxon>Bacillati</taxon>
        <taxon>Actinomycetota</taxon>
        <taxon>Actinomycetes</taxon>
        <taxon>Kitasatosporales</taxon>
        <taxon>Streptomycetaceae</taxon>
        <taxon>Peterkaempfera</taxon>
    </lineage>
</organism>
<dbReference type="AlphaFoldDB" id="A0A345SZV4"/>
<feature type="domain" description="Lsr2 dimerization" evidence="3">
    <location>
        <begin position="169"/>
        <end position="223"/>
    </location>
</feature>
<dbReference type="GO" id="GO:0003677">
    <property type="term" value="F:DNA binding"/>
    <property type="evidence" value="ECO:0007669"/>
    <property type="project" value="UniProtKB-KW"/>
</dbReference>
<proteinExistence type="predicted"/>
<dbReference type="Gene3D" id="3.30.60.230">
    <property type="entry name" value="Lsr2, dimerization domain"/>
    <property type="match status" value="1"/>
</dbReference>
<feature type="compositionally biased region" description="Basic and acidic residues" evidence="2">
    <location>
        <begin position="57"/>
        <end position="74"/>
    </location>
</feature>
<dbReference type="EMBL" id="CP031264">
    <property type="protein sequence ID" value="AXI79259.1"/>
    <property type="molecule type" value="Genomic_DNA"/>
</dbReference>
<feature type="region of interest" description="Disordered" evidence="2">
    <location>
        <begin position="133"/>
        <end position="152"/>
    </location>
</feature>
<sequence>MPSGHSRELPTRDFLARHQFAPHAFPRVSPRMNRIVRVPTGPPGRIGRPDQVRYAPRHEAADGSHPDPRRTERPGHRHRHRSPGAVRWALRLHRSRPGPRPDPRLAAHPRRRTGRRVRLRRAVVDHRRPRWSRLVPTRPPAAPAPGFRSASRAPGSAFIHRLTPERKAMARKTIIVCDVTGEEGAETVEFAWDGTRYTIDLAEGERRKIEEFLSPYLEAAEEVAPGHRPLPVQPTGPDPAAVRKWAQENGIEVDGRGISEKGRIPAAFVDLYEKAQRESAES</sequence>
<dbReference type="KEGG" id="stri:C7M71_019410"/>
<reference evidence="6" key="1">
    <citation type="submission" date="2018-07" db="EMBL/GenBank/DDBJ databases">
        <title>Streptacidiphilus bronchialis DSM 106435 chromosome.</title>
        <authorList>
            <person name="Batra D."/>
            <person name="Gulvik C.A."/>
        </authorList>
    </citation>
    <scope>NUCLEOTIDE SEQUENCE [LARGE SCALE GENOMIC DNA]</scope>
    <source>
        <strain evidence="6">DSM 106435</strain>
    </source>
</reference>
<evidence type="ECO:0000256" key="2">
    <source>
        <dbReference type="SAM" id="MobiDB-lite"/>
    </source>
</evidence>
<feature type="region of interest" description="Disordered" evidence="2">
    <location>
        <begin position="57"/>
        <end position="114"/>
    </location>
</feature>
<dbReference type="OrthoDB" id="4233839at2"/>
<accession>A0A345SZV4</accession>
<gene>
    <name evidence="5" type="ORF">C7M71_019410</name>
</gene>
<name>A0A345SZV4_9ACTN</name>
<evidence type="ECO:0000259" key="4">
    <source>
        <dbReference type="Pfam" id="PF23359"/>
    </source>
</evidence>
<dbReference type="Pfam" id="PF23359">
    <property type="entry name" value="Lsr2_DNA-bd"/>
    <property type="match status" value="1"/>
</dbReference>
<keyword evidence="1" id="KW-0238">DNA-binding</keyword>
<feature type="region of interest" description="Disordered" evidence="2">
    <location>
        <begin position="32"/>
        <end position="51"/>
    </location>
</feature>
<dbReference type="GO" id="GO:0016746">
    <property type="term" value="F:acyltransferase activity"/>
    <property type="evidence" value="ECO:0007669"/>
    <property type="project" value="InterPro"/>
</dbReference>
<dbReference type="InterPro" id="IPR042261">
    <property type="entry name" value="Lsr2-like_dimerization"/>
</dbReference>
<dbReference type="Gene3D" id="4.10.320.10">
    <property type="entry name" value="E3-binding domain"/>
    <property type="match status" value="1"/>
</dbReference>
<evidence type="ECO:0000313" key="6">
    <source>
        <dbReference type="Proteomes" id="UP000249340"/>
    </source>
</evidence>